<keyword evidence="4" id="KW-0862">Zinc</keyword>
<protein>
    <recommendedName>
        <fullName evidence="7">C2H2-type domain-containing protein</fullName>
    </recommendedName>
</protein>
<dbReference type="EMBL" id="OV725077">
    <property type="protein sequence ID" value="CAH1392143.1"/>
    <property type="molecule type" value="Genomic_DNA"/>
</dbReference>
<dbReference type="InterPro" id="IPR013087">
    <property type="entry name" value="Znf_C2H2_type"/>
</dbReference>
<proteinExistence type="predicted"/>
<dbReference type="GO" id="GO:0000978">
    <property type="term" value="F:RNA polymerase II cis-regulatory region sequence-specific DNA binding"/>
    <property type="evidence" value="ECO:0007669"/>
    <property type="project" value="TreeGrafter"/>
</dbReference>
<dbReference type="AlphaFoldDB" id="A0A9P0GZR0"/>
<dbReference type="PANTHER" id="PTHR24393">
    <property type="entry name" value="ZINC FINGER PROTEIN"/>
    <property type="match status" value="1"/>
</dbReference>
<dbReference type="Proteomes" id="UP001152798">
    <property type="component" value="Chromosome 1"/>
</dbReference>
<dbReference type="SUPFAM" id="SSF57667">
    <property type="entry name" value="beta-beta-alpha zinc fingers"/>
    <property type="match status" value="3"/>
</dbReference>
<dbReference type="Pfam" id="PF00096">
    <property type="entry name" value="zf-C2H2"/>
    <property type="match status" value="3"/>
</dbReference>
<dbReference type="GO" id="GO:0001228">
    <property type="term" value="F:DNA-binding transcription activator activity, RNA polymerase II-specific"/>
    <property type="evidence" value="ECO:0007669"/>
    <property type="project" value="TreeGrafter"/>
</dbReference>
<dbReference type="InterPro" id="IPR036236">
    <property type="entry name" value="Znf_C2H2_sf"/>
</dbReference>
<sequence length="308" mass="36051">MDYSEDQEEIITFERKELQEKDYYQGESISADRTVEDEGKLYLIIGCLDISTMLEVVLKEEEGSFIPNYKTSEDLKIVDTGFSTQTEIGSLPHNTCENINTIQKIEKIFQCRICDHSTKRSSDMSRHIKEVHLKYRPYRCGICGYRTYRTYTLRVHMQTVHRVIKSHCRHIKNSPTGVLEVPQKLNNQQASKHVFTYSNGMNNFYNCVMKVNKIDKTFFCSFCHLRTKWAGSLRNHIFAVHMKEKPHNCPICKYKSAARYSIMRHIKAVHMKDKPHLCPVCPYKSTRSDTLKVHMKRLHPENSLTRSS</sequence>
<evidence type="ECO:0000313" key="9">
    <source>
        <dbReference type="Proteomes" id="UP001152798"/>
    </source>
</evidence>
<dbReference type="OrthoDB" id="654211at2759"/>
<reference evidence="8" key="1">
    <citation type="submission" date="2022-01" db="EMBL/GenBank/DDBJ databases">
        <authorList>
            <person name="King R."/>
        </authorList>
    </citation>
    <scope>NUCLEOTIDE SEQUENCE</scope>
</reference>
<dbReference type="PROSITE" id="PS50157">
    <property type="entry name" value="ZINC_FINGER_C2H2_2"/>
    <property type="match status" value="4"/>
</dbReference>
<keyword evidence="9" id="KW-1185">Reference proteome</keyword>
<evidence type="ECO:0000256" key="1">
    <source>
        <dbReference type="ARBA" id="ARBA00022723"/>
    </source>
</evidence>
<evidence type="ECO:0000256" key="5">
    <source>
        <dbReference type="ARBA" id="ARBA00023242"/>
    </source>
</evidence>
<dbReference type="GO" id="GO:0005634">
    <property type="term" value="C:nucleus"/>
    <property type="evidence" value="ECO:0007669"/>
    <property type="project" value="TreeGrafter"/>
</dbReference>
<accession>A0A9P0GZR0</accession>
<feature type="domain" description="C2H2-type" evidence="7">
    <location>
        <begin position="138"/>
        <end position="166"/>
    </location>
</feature>
<evidence type="ECO:0000313" key="8">
    <source>
        <dbReference type="EMBL" id="CAH1392143.1"/>
    </source>
</evidence>
<feature type="domain" description="C2H2-type" evidence="7">
    <location>
        <begin position="109"/>
        <end position="137"/>
    </location>
</feature>
<keyword evidence="2" id="KW-0677">Repeat</keyword>
<dbReference type="Gene3D" id="3.30.160.60">
    <property type="entry name" value="Classic Zinc Finger"/>
    <property type="match status" value="4"/>
</dbReference>
<evidence type="ECO:0000256" key="6">
    <source>
        <dbReference type="PROSITE-ProRule" id="PRU00042"/>
    </source>
</evidence>
<gene>
    <name evidence="8" type="ORF">NEZAVI_LOCUS3019</name>
</gene>
<dbReference type="PANTHER" id="PTHR24393:SF34">
    <property type="entry name" value="PR_SET DOMAIN 13"/>
    <property type="match status" value="1"/>
</dbReference>
<keyword evidence="1" id="KW-0479">Metal-binding</keyword>
<feature type="domain" description="C2H2-type" evidence="7">
    <location>
        <begin position="247"/>
        <end position="275"/>
    </location>
</feature>
<feature type="domain" description="C2H2-type" evidence="7">
    <location>
        <begin position="218"/>
        <end position="246"/>
    </location>
</feature>
<evidence type="ECO:0000259" key="7">
    <source>
        <dbReference type="PROSITE" id="PS50157"/>
    </source>
</evidence>
<evidence type="ECO:0000256" key="3">
    <source>
        <dbReference type="ARBA" id="ARBA00022771"/>
    </source>
</evidence>
<keyword evidence="3 6" id="KW-0863">Zinc-finger</keyword>
<dbReference type="FunFam" id="3.30.160.60:FF:000446">
    <property type="entry name" value="Zinc finger protein"/>
    <property type="match status" value="1"/>
</dbReference>
<name>A0A9P0GZR0_NEZVI</name>
<dbReference type="GO" id="GO:0008270">
    <property type="term" value="F:zinc ion binding"/>
    <property type="evidence" value="ECO:0007669"/>
    <property type="project" value="UniProtKB-KW"/>
</dbReference>
<keyword evidence="5" id="KW-0539">Nucleus</keyword>
<evidence type="ECO:0000256" key="2">
    <source>
        <dbReference type="ARBA" id="ARBA00022737"/>
    </source>
</evidence>
<evidence type="ECO:0000256" key="4">
    <source>
        <dbReference type="ARBA" id="ARBA00022833"/>
    </source>
</evidence>
<dbReference type="SMART" id="SM00355">
    <property type="entry name" value="ZnF_C2H2"/>
    <property type="match status" value="5"/>
</dbReference>
<organism evidence="8 9">
    <name type="scientific">Nezara viridula</name>
    <name type="common">Southern green stink bug</name>
    <name type="synonym">Cimex viridulus</name>
    <dbReference type="NCBI Taxonomy" id="85310"/>
    <lineage>
        <taxon>Eukaryota</taxon>
        <taxon>Metazoa</taxon>
        <taxon>Ecdysozoa</taxon>
        <taxon>Arthropoda</taxon>
        <taxon>Hexapoda</taxon>
        <taxon>Insecta</taxon>
        <taxon>Pterygota</taxon>
        <taxon>Neoptera</taxon>
        <taxon>Paraneoptera</taxon>
        <taxon>Hemiptera</taxon>
        <taxon>Heteroptera</taxon>
        <taxon>Panheteroptera</taxon>
        <taxon>Pentatomomorpha</taxon>
        <taxon>Pentatomoidea</taxon>
        <taxon>Pentatomidae</taxon>
        <taxon>Pentatominae</taxon>
        <taxon>Nezara</taxon>
    </lineage>
</organism>